<feature type="region of interest" description="Disordered" evidence="1">
    <location>
        <begin position="89"/>
        <end position="124"/>
    </location>
</feature>
<name>A0A3S5B910_9PLAT</name>
<comment type="caution">
    <text evidence="2">The sequence shown here is derived from an EMBL/GenBank/DDBJ whole genome shotgun (WGS) entry which is preliminary data.</text>
</comment>
<gene>
    <name evidence="2" type="ORF">PXEA_LOCUS30761</name>
</gene>
<sequence length="152" mass="16138">MMNSVQPGDTSSLAEPVNRALVYGVNGVVMVKAASCSTSTISTDTVSTTVMTFPNPTASNNTPSFGPLSMPANTQEVQASSFISGGHLLRHRGQKSRSEDSPPAEVTVLPNGIGSPEDPRAPMPRELLREPPIILPKRYLSSGKTFILITML</sequence>
<dbReference type="AlphaFoldDB" id="A0A3S5B910"/>
<accession>A0A3S5B910</accession>
<organism evidence="2 3">
    <name type="scientific">Protopolystoma xenopodis</name>
    <dbReference type="NCBI Taxonomy" id="117903"/>
    <lineage>
        <taxon>Eukaryota</taxon>
        <taxon>Metazoa</taxon>
        <taxon>Spiralia</taxon>
        <taxon>Lophotrochozoa</taxon>
        <taxon>Platyhelminthes</taxon>
        <taxon>Monogenea</taxon>
        <taxon>Polyopisthocotylea</taxon>
        <taxon>Polystomatidea</taxon>
        <taxon>Polystomatidae</taxon>
        <taxon>Protopolystoma</taxon>
    </lineage>
</organism>
<evidence type="ECO:0000256" key="1">
    <source>
        <dbReference type="SAM" id="MobiDB-lite"/>
    </source>
</evidence>
<proteinExistence type="predicted"/>
<keyword evidence="3" id="KW-1185">Reference proteome</keyword>
<reference evidence="2" key="1">
    <citation type="submission" date="2018-11" db="EMBL/GenBank/DDBJ databases">
        <authorList>
            <consortium name="Pathogen Informatics"/>
        </authorList>
    </citation>
    <scope>NUCLEOTIDE SEQUENCE</scope>
</reference>
<dbReference type="Proteomes" id="UP000784294">
    <property type="component" value="Unassembled WGS sequence"/>
</dbReference>
<protein>
    <submittedName>
        <fullName evidence="2">Uncharacterized protein</fullName>
    </submittedName>
</protein>
<dbReference type="EMBL" id="CAAALY010254623">
    <property type="protein sequence ID" value="VEL37321.1"/>
    <property type="molecule type" value="Genomic_DNA"/>
</dbReference>
<evidence type="ECO:0000313" key="2">
    <source>
        <dbReference type="EMBL" id="VEL37321.1"/>
    </source>
</evidence>
<evidence type="ECO:0000313" key="3">
    <source>
        <dbReference type="Proteomes" id="UP000784294"/>
    </source>
</evidence>